<proteinExistence type="predicted"/>
<reference evidence="2" key="1">
    <citation type="submission" date="2024-06" db="EMBL/GenBank/DDBJ databases">
        <authorList>
            <consortium name="consrtm"/>
            <person name="Uemura M."/>
            <person name="Terahara T."/>
        </authorList>
    </citation>
    <scope>NUCLEOTIDE SEQUENCE</scope>
    <source>
        <strain evidence="2">KM77-8</strain>
    </source>
</reference>
<feature type="region of interest" description="Disordered" evidence="1">
    <location>
        <begin position="32"/>
        <end position="55"/>
    </location>
</feature>
<organism evidence="2">
    <name type="scientific">Streptomyces haneummycinicus</name>
    <dbReference type="NCBI Taxonomy" id="3074435"/>
    <lineage>
        <taxon>Bacteria</taxon>
        <taxon>Bacillati</taxon>
        <taxon>Actinomycetota</taxon>
        <taxon>Actinomycetes</taxon>
        <taxon>Kitasatosporales</taxon>
        <taxon>Streptomycetaceae</taxon>
        <taxon>Streptomyces</taxon>
    </lineage>
</organism>
<protein>
    <submittedName>
        <fullName evidence="2">Uncharacterized protein</fullName>
    </submittedName>
</protein>
<name>A0AAT9HN40_9ACTN</name>
<evidence type="ECO:0000256" key="1">
    <source>
        <dbReference type="SAM" id="MobiDB-lite"/>
    </source>
</evidence>
<reference evidence="2" key="2">
    <citation type="submission" date="2024-07" db="EMBL/GenBank/DDBJ databases">
        <title>Streptomyces haneummycinica sp. nov., a new antibiotic-producing actinobacterium isolated from marine sediment.</title>
        <authorList>
            <person name="Uemura M."/>
            <person name="Hamada M."/>
            <person name="Hirano S."/>
            <person name="Kobayashi K."/>
            <person name="Ohshiro T."/>
            <person name="Kobayashi T."/>
            <person name="Terahara T."/>
        </authorList>
    </citation>
    <scope>NUCLEOTIDE SEQUENCE</scope>
    <source>
        <strain evidence="2">KM77-8</strain>
    </source>
</reference>
<evidence type="ECO:0000313" key="2">
    <source>
        <dbReference type="EMBL" id="BFO18943.1"/>
    </source>
</evidence>
<gene>
    <name evidence="2" type="ORF">SHKM778_53310</name>
</gene>
<dbReference type="AlphaFoldDB" id="A0AAT9HN40"/>
<dbReference type="EMBL" id="AP035768">
    <property type="protein sequence ID" value="BFO18943.1"/>
    <property type="molecule type" value="Genomic_DNA"/>
</dbReference>
<accession>A0AAT9HN40</accession>
<sequence>MAPRVPYGQSVFPDTVTAPVIGAAEPHHIEDAVTAGELAPTDNEVEELRQPVAGH</sequence>